<dbReference type="PANTHER" id="PTHR10000:SF53">
    <property type="entry name" value="5-AMINO-6-(5-PHOSPHO-D-RIBITYLAMINO)URACIL PHOSPHATASE YBJI-RELATED"/>
    <property type="match status" value="1"/>
</dbReference>
<dbReference type="CDD" id="cd07518">
    <property type="entry name" value="HAD_YbiV-Like"/>
    <property type="match status" value="1"/>
</dbReference>
<dbReference type="EMBL" id="AZEQ01000026">
    <property type="protein sequence ID" value="KRL23912.1"/>
    <property type="molecule type" value="Genomic_DNA"/>
</dbReference>
<dbReference type="SFLD" id="SFLDG01140">
    <property type="entry name" value="C2.B:_Phosphomannomutase_and_P"/>
    <property type="match status" value="1"/>
</dbReference>
<dbReference type="PROSITE" id="PS01229">
    <property type="entry name" value="COF_2"/>
    <property type="match status" value="1"/>
</dbReference>
<reference evidence="1 2" key="1">
    <citation type="journal article" date="2015" name="Genome Announc.">
        <title>Expanding the biotechnology potential of lactobacilli through comparative genomics of 213 strains and associated genera.</title>
        <authorList>
            <person name="Sun Z."/>
            <person name="Harris H.M."/>
            <person name="McCann A."/>
            <person name="Guo C."/>
            <person name="Argimon S."/>
            <person name="Zhang W."/>
            <person name="Yang X."/>
            <person name="Jeffery I.B."/>
            <person name="Cooney J.C."/>
            <person name="Kagawa T.F."/>
            <person name="Liu W."/>
            <person name="Song Y."/>
            <person name="Salvetti E."/>
            <person name="Wrobel A."/>
            <person name="Rasinkangas P."/>
            <person name="Parkhill J."/>
            <person name="Rea M.C."/>
            <person name="O'Sullivan O."/>
            <person name="Ritari J."/>
            <person name="Douillard F.P."/>
            <person name="Paul Ross R."/>
            <person name="Yang R."/>
            <person name="Briner A.E."/>
            <person name="Felis G.E."/>
            <person name="de Vos W.M."/>
            <person name="Barrangou R."/>
            <person name="Klaenhammer T.R."/>
            <person name="Caufield P.W."/>
            <person name="Cui Y."/>
            <person name="Zhang H."/>
            <person name="O'Toole P.W."/>
        </authorList>
    </citation>
    <scope>NUCLEOTIDE SEQUENCE [LARGE SCALE GENOMIC DNA]</scope>
    <source>
        <strain evidence="1 2">DSM 13345</strain>
    </source>
</reference>
<accession>A0A0R1P691</accession>
<dbReference type="Gene3D" id="3.30.1240.10">
    <property type="match status" value="1"/>
</dbReference>
<dbReference type="GO" id="GO:0000287">
    <property type="term" value="F:magnesium ion binding"/>
    <property type="evidence" value="ECO:0007669"/>
    <property type="project" value="TreeGrafter"/>
</dbReference>
<dbReference type="AlphaFoldDB" id="A0A0R1P691"/>
<dbReference type="Gene3D" id="3.40.50.1000">
    <property type="entry name" value="HAD superfamily/HAD-like"/>
    <property type="match status" value="1"/>
</dbReference>
<protein>
    <submittedName>
        <fullName evidence="1">Phosphatase YbjI</fullName>
    </submittedName>
</protein>
<organism evidence="1 2">
    <name type="scientific">Limosilactobacillus mucosae DSM 13345</name>
    <dbReference type="NCBI Taxonomy" id="1423771"/>
    <lineage>
        <taxon>Bacteria</taxon>
        <taxon>Bacillati</taxon>
        <taxon>Bacillota</taxon>
        <taxon>Bacilli</taxon>
        <taxon>Lactobacillales</taxon>
        <taxon>Lactobacillaceae</taxon>
        <taxon>Limosilactobacillus</taxon>
    </lineage>
</organism>
<dbReference type="GO" id="GO:0005829">
    <property type="term" value="C:cytosol"/>
    <property type="evidence" value="ECO:0007669"/>
    <property type="project" value="TreeGrafter"/>
</dbReference>
<dbReference type="InterPro" id="IPR023214">
    <property type="entry name" value="HAD_sf"/>
</dbReference>
<name>A0A0R1P691_LIMMU</name>
<dbReference type="NCBIfam" id="TIGR00099">
    <property type="entry name" value="Cof-subfamily"/>
    <property type="match status" value="1"/>
</dbReference>
<dbReference type="Proteomes" id="UP000050901">
    <property type="component" value="Unassembled WGS sequence"/>
</dbReference>
<dbReference type="RefSeq" id="WP_081036774.1">
    <property type="nucleotide sequence ID" value="NZ_AZEQ01000026.1"/>
</dbReference>
<dbReference type="SUPFAM" id="SSF56784">
    <property type="entry name" value="HAD-like"/>
    <property type="match status" value="1"/>
</dbReference>
<gene>
    <name evidence="1" type="ORF">FC47_GL001182</name>
</gene>
<evidence type="ECO:0000313" key="2">
    <source>
        <dbReference type="Proteomes" id="UP000050901"/>
    </source>
</evidence>
<dbReference type="PATRIC" id="fig|1423771.3.peg.1195"/>
<comment type="caution">
    <text evidence="1">The sequence shown here is derived from an EMBL/GenBank/DDBJ whole genome shotgun (WGS) entry which is preliminary data.</text>
</comment>
<proteinExistence type="predicted"/>
<dbReference type="PANTHER" id="PTHR10000">
    <property type="entry name" value="PHOSPHOSERINE PHOSPHATASE"/>
    <property type="match status" value="1"/>
</dbReference>
<dbReference type="InterPro" id="IPR000150">
    <property type="entry name" value="Cof"/>
</dbReference>
<dbReference type="InterPro" id="IPR036412">
    <property type="entry name" value="HAD-like_sf"/>
</dbReference>
<sequence length="267" mass="29795">MIKAIAVDMDGTFLNSQSTFDRPLFEKVYAQLQAKDVEFVVASGNPIYQLVEKRFPKEADGMAFVAENGVELIDRGQEIYCGQFTKEQVETLVAFFRSIPGGHLIISGRHHAFAFADEDPLFVKRVQPHYIHMQQINSLADIDDPVVKFMMDVPPKETRFWMDEVIKRFGKIVHPVSSGYGNMDLIIPGMDKATGLKRLLAARGWQPSQLMAFGDGQNDATMLKLAGESYAMAQSAPEAIAAAKFRCGSNDENGVLNKIIERFDLNV</sequence>
<dbReference type="GO" id="GO:0016791">
    <property type="term" value="F:phosphatase activity"/>
    <property type="evidence" value="ECO:0007669"/>
    <property type="project" value="UniProtKB-ARBA"/>
</dbReference>
<dbReference type="SFLD" id="SFLDS00003">
    <property type="entry name" value="Haloacid_Dehalogenase"/>
    <property type="match status" value="1"/>
</dbReference>
<dbReference type="Pfam" id="PF08282">
    <property type="entry name" value="Hydrolase_3"/>
    <property type="match status" value="1"/>
</dbReference>
<evidence type="ECO:0000313" key="1">
    <source>
        <dbReference type="EMBL" id="KRL23912.1"/>
    </source>
</evidence>